<feature type="transmembrane region" description="Helical" evidence="7">
    <location>
        <begin position="74"/>
        <end position="93"/>
    </location>
</feature>
<evidence type="ECO:0000313" key="9">
    <source>
        <dbReference type="Proteomes" id="UP000619033"/>
    </source>
</evidence>
<feature type="transmembrane region" description="Helical" evidence="7">
    <location>
        <begin position="105"/>
        <end position="125"/>
    </location>
</feature>
<organism evidence="8 9">
    <name type="scientific">Fuscibacter oryzae</name>
    <dbReference type="NCBI Taxonomy" id="2803939"/>
    <lineage>
        <taxon>Bacteria</taxon>
        <taxon>Pseudomonadati</taxon>
        <taxon>Pseudomonadota</taxon>
        <taxon>Alphaproteobacteria</taxon>
        <taxon>Rhodobacterales</taxon>
        <taxon>Paracoccaceae</taxon>
        <taxon>Fuscibacter</taxon>
    </lineage>
</organism>
<gene>
    <name evidence="8" type="ORF">JI744_07295</name>
</gene>
<dbReference type="Pfam" id="PF07681">
    <property type="entry name" value="DoxX"/>
    <property type="match status" value="1"/>
</dbReference>
<dbReference type="GO" id="GO:0005886">
    <property type="term" value="C:plasma membrane"/>
    <property type="evidence" value="ECO:0007669"/>
    <property type="project" value="UniProtKB-SubCell"/>
</dbReference>
<evidence type="ECO:0000256" key="6">
    <source>
        <dbReference type="ARBA" id="ARBA00023136"/>
    </source>
</evidence>
<comment type="similarity">
    <text evidence="2">Belongs to the DoxX family.</text>
</comment>
<comment type="caution">
    <text evidence="8">The sequence shown here is derived from an EMBL/GenBank/DDBJ whole genome shotgun (WGS) entry which is preliminary data.</text>
</comment>
<evidence type="ECO:0000256" key="3">
    <source>
        <dbReference type="ARBA" id="ARBA00022475"/>
    </source>
</evidence>
<evidence type="ECO:0000256" key="2">
    <source>
        <dbReference type="ARBA" id="ARBA00006679"/>
    </source>
</evidence>
<feature type="transmembrane region" description="Helical" evidence="7">
    <location>
        <begin position="48"/>
        <end position="67"/>
    </location>
</feature>
<evidence type="ECO:0000256" key="5">
    <source>
        <dbReference type="ARBA" id="ARBA00022989"/>
    </source>
</evidence>
<dbReference type="InterPro" id="IPR032808">
    <property type="entry name" value="DoxX"/>
</dbReference>
<evidence type="ECO:0000256" key="7">
    <source>
        <dbReference type="SAM" id="Phobius"/>
    </source>
</evidence>
<dbReference type="PANTHER" id="PTHR33452">
    <property type="entry name" value="OXIDOREDUCTASE CATD-RELATED"/>
    <property type="match status" value="1"/>
</dbReference>
<reference evidence="8" key="1">
    <citation type="submission" date="2021-01" db="EMBL/GenBank/DDBJ databases">
        <title>Genome seq and assembly of Tabrizicola sp. KVB23.</title>
        <authorList>
            <person name="Chhetri G."/>
        </authorList>
    </citation>
    <scope>NUCLEOTIDE SEQUENCE</scope>
    <source>
        <strain evidence="8">KVB23</strain>
    </source>
</reference>
<name>A0A8J7SRW8_9RHOB</name>
<keyword evidence="5 7" id="KW-1133">Transmembrane helix</keyword>
<keyword evidence="4 7" id="KW-0812">Transmembrane</keyword>
<dbReference type="EMBL" id="JAESVP010000003">
    <property type="protein sequence ID" value="MBL4927906.1"/>
    <property type="molecule type" value="Genomic_DNA"/>
</dbReference>
<protein>
    <submittedName>
        <fullName evidence="8">DoxX family protein</fullName>
    </submittedName>
</protein>
<dbReference type="RefSeq" id="WP_202659033.1">
    <property type="nucleotide sequence ID" value="NZ_JAESVP010000003.1"/>
</dbReference>
<accession>A0A8J7SRW8</accession>
<keyword evidence="6 7" id="KW-0472">Membrane</keyword>
<dbReference type="PANTHER" id="PTHR33452:SF4">
    <property type="entry name" value="BLL4328 PROTEIN"/>
    <property type="match status" value="1"/>
</dbReference>
<keyword evidence="9" id="KW-1185">Reference proteome</keyword>
<evidence type="ECO:0000256" key="4">
    <source>
        <dbReference type="ARBA" id="ARBA00022692"/>
    </source>
</evidence>
<dbReference type="InterPro" id="IPR051907">
    <property type="entry name" value="DoxX-like_oxidoreductase"/>
</dbReference>
<dbReference type="AlphaFoldDB" id="A0A8J7SRW8"/>
<dbReference type="Proteomes" id="UP000619033">
    <property type="component" value="Unassembled WGS sequence"/>
</dbReference>
<proteinExistence type="inferred from homology"/>
<sequence length="135" mass="14599">MDPFAKLDRYTPQALGALRIVSALIFTAHGTQKLFGFPAGERGQPEPFSLMGLGGVIELIGGVLLLIGLFSRPVAFILSGQMAVAYWMFHAPSSFFPIQNGGDAAILYCFVFLLFVVTGPGAWSMDATRKQSQVR</sequence>
<comment type="subcellular location">
    <subcellularLocation>
        <location evidence="1">Cell membrane</location>
        <topology evidence="1">Multi-pass membrane protein</topology>
    </subcellularLocation>
</comment>
<keyword evidence="3" id="KW-1003">Cell membrane</keyword>
<evidence type="ECO:0000256" key="1">
    <source>
        <dbReference type="ARBA" id="ARBA00004651"/>
    </source>
</evidence>
<evidence type="ECO:0000313" key="8">
    <source>
        <dbReference type="EMBL" id="MBL4927906.1"/>
    </source>
</evidence>